<gene>
    <name evidence="3" type="ORF">UCRNP2_8549</name>
</gene>
<organism evidence="3 4">
    <name type="scientific">Botryosphaeria parva (strain UCR-NP2)</name>
    <name type="common">Grapevine canker fungus</name>
    <name type="synonym">Neofusicoccum parvum</name>
    <dbReference type="NCBI Taxonomy" id="1287680"/>
    <lineage>
        <taxon>Eukaryota</taxon>
        <taxon>Fungi</taxon>
        <taxon>Dikarya</taxon>
        <taxon>Ascomycota</taxon>
        <taxon>Pezizomycotina</taxon>
        <taxon>Dothideomycetes</taxon>
        <taxon>Dothideomycetes incertae sedis</taxon>
        <taxon>Botryosphaeriales</taxon>
        <taxon>Botryosphaeriaceae</taxon>
        <taxon>Neofusicoccum</taxon>
    </lineage>
</organism>
<dbReference type="AlphaFoldDB" id="R1GFJ6"/>
<evidence type="ECO:0000313" key="3">
    <source>
        <dbReference type="EMBL" id="EOD44739.1"/>
    </source>
</evidence>
<dbReference type="Pfam" id="PF07287">
    <property type="entry name" value="AtuA"/>
    <property type="match status" value="1"/>
</dbReference>
<reference evidence="4" key="1">
    <citation type="journal article" date="2013" name="Genome Announc.">
        <title>Draft genome sequence of Neofusicoccum parvum isolate UCR-NP2, a fungal vascular pathogen associated with grapevine cankers.</title>
        <authorList>
            <person name="Blanco-Ulate B."/>
            <person name="Rolshausen P."/>
            <person name="Cantu D."/>
        </authorList>
    </citation>
    <scope>NUCLEOTIDE SEQUENCE [LARGE SCALE GENOMIC DNA]</scope>
    <source>
        <strain evidence="4">UCR-NP2</strain>
    </source>
</reference>
<sequence length="486" mass="52794">MRFQAEHGDVDFITGDYLAEFNLGNIAEAMAAGSHPGYEATAWDGIQQTVDLLAEKKIKLVINGGAQNPKGLALKTQELVSKRGYDLKVAYVEGDNLTSMVKEQLERGELLPQLDADNSEVHVPKDALALKNTVDHPVVTANAYLGAREIKLGLGLGADIIICGRVADASPFLYELQGNVYLNSDVKAILDDIRVEQVGPNRVKVSGIRGAPPPPTTKLAIFYRGGYQSELLINACGYASAEKFRLYEKVIRNGLKKDGVHDDFDVLEFQVIGIPEENPRSQLRSTTYLRIFAEASRASLISAIPKTVGEYAMQQFSGWHATRDTRTYAPLPFLAYYAAILPQAALRPSLTLLSTDGSPASTTLTTPPPITAPLAPRASYDTAAPASPAALGATTPLRLGDLVLARSGDKGPNLNVGFFVRDAASLGCAPEAARAAWDWLRTYLSRERFVALVGEEDWDPAWRVERVEFAGIAAVHFVVVYRSEVH</sequence>
<dbReference type="PANTHER" id="PTHR47585">
    <property type="match status" value="1"/>
</dbReference>
<protein>
    <submittedName>
        <fullName evidence="3">Putative duf1446 domain-containing protein</fullName>
    </submittedName>
</protein>
<accession>R1GFJ6</accession>
<dbReference type="EMBL" id="KB916676">
    <property type="protein sequence ID" value="EOD44739.1"/>
    <property type="molecule type" value="Genomic_DNA"/>
</dbReference>
<dbReference type="Proteomes" id="UP000013521">
    <property type="component" value="Unassembled WGS sequence"/>
</dbReference>
<dbReference type="OMA" id="MVSAHAY"/>
<evidence type="ECO:0000259" key="1">
    <source>
        <dbReference type="Pfam" id="PF07287"/>
    </source>
</evidence>
<evidence type="ECO:0000259" key="2">
    <source>
        <dbReference type="Pfam" id="PF23544"/>
    </source>
</evidence>
<dbReference type="PANTHER" id="PTHR47585:SF1">
    <property type="entry name" value="DUF1446 DOMAIN-CONTAINING PROTEIN"/>
    <property type="match status" value="1"/>
</dbReference>
<dbReference type="InterPro" id="IPR010839">
    <property type="entry name" value="AtuA_N"/>
</dbReference>
<proteinExistence type="predicted"/>
<dbReference type="KEGG" id="npa:UCRNP2_8549"/>
<dbReference type="InterPro" id="IPR056362">
    <property type="entry name" value="AtuA-like_ferredoxin_dom"/>
</dbReference>
<dbReference type="HOGENOM" id="CLU_012617_0_0_1"/>
<name>R1GFJ6_BOTPV</name>
<evidence type="ECO:0000313" key="4">
    <source>
        <dbReference type="Proteomes" id="UP000013521"/>
    </source>
</evidence>
<feature type="domain" description="AtuA-like ferredoxin-fold" evidence="2">
    <location>
        <begin position="398"/>
        <end position="479"/>
    </location>
</feature>
<dbReference type="Pfam" id="PF23544">
    <property type="entry name" value="AtuA_ferredoxin"/>
    <property type="match status" value="1"/>
</dbReference>
<feature type="domain" description="Acyclic terpene utilisation N-terminal" evidence="1">
    <location>
        <begin position="172"/>
        <end position="350"/>
    </location>
</feature>
<dbReference type="OrthoDB" id="10265871at2759"/>
<dbReference type="eggNOG" id="ENOG502QS8D">
    <property type="taxonomic scope" value="Eukaryota"/>
</dbReference>